<proteinExistence type="inferred from homology"/>
<feature type="signal peptide" evidence="2">
    <location>
        <begin position="1"/>
        <end position="20"/>
    </location>
</feature>
<gene>
    <name evidence="4" type="primary">SERPINE3</name>
</gene>
<keyword evidence="5" id="KW-1185">Reference proteome</keyword>
<reference evidence="4" key="2">
    <citation type="submission" date="2025-08" db="UniProtKB">
        <authorList>
            <consortium name="Ensembl"/>
        </authorList>
    </citation>
    <scope>IDENTIFICATION</scope>
</reference>
<comment type="similarity">
    <text evidence="1">Belongs to the serpin family.</text>
</comment>
<dbReference type="SMART" id="SM00093">
    <property type="entry name" value="SERPIN"/>
    <property type="match status" value="1"/>
</dbReference>
<evidence type="ECO:0000313" key="4">
    <source>
        <dbReference type="Ensembl" id="ENSPMRP00000004408.1"/>
    </source>
</evidence>
<dbReference type="Pfam" id="PF00079">
    <property type="entry name" value="Serpin"/>
    <property type="match status" value="1"/>
</dbReference>
<dbReference type="GeneTree" id="ENSGT00940000160941"/>
<dbReference type="AlphaFoldDB" id="A0A670HXI9"/>
<dbReference type="Gene3D" id="3.30.497.10">
    <property type="entry name" value="Antithrombin, subunit I, domain 2"/>
    <property type="match status" value="1"/>
</dbReference>
<dbReference type="InterPro" id="IPR036186">
    <property type="entry name" value="Serpin_sf"/>
</dbReference>
<keyword evidence="2" id="KW-0732">Signal</keyword>
<dbReference type="GO" id="GO:0005615">
    <property type="term" value="C:extracellular space"/>
    <property type="evidence" value="ECO:0007669"/>
    <property type="project" value="InterPro"/>
</dbReference>
<dbReference type="SUPFAM" id="SSF56574">
    <property type="entry name" value="Serpins"/>
    <property type="match status" value="1"/>
</dbReference>
<dbReference type="InterPro" id="IPR000215">
    <property type="entry name" value="Serpin_fam"/>
</dbReference>
<sequence length="410" mass="45930">MLPFSITTLLLSLGSSNVGGCEHNHEPQNLNTEFALALYQRWAERNHGTNLAISPVSVSLSLGLLQFGAQGRTLAQLQHALGYSTQDQDVQDFLHTVYREVTNSSQSPVVAQLACALFVQAGTHLLPPFVQHAALWANNTVHQANFSEPNRTAAQIKEWFATSTGDGETSYLSLETLDSPLNQIAVVSVMSFKSTWQRKFTFTDTQTLSFTTTEGLILKVPTMYLSAEVNYGEFLLDSLERVSVVELPYLGEAVSMFVVLPSDRRTPIAEIERYLSARNFPLWSNSLRRTKMDLFLPRFRIENHLDLKMVLPTLGITDMFDPAMANFKGISEQEHLYISEATHRARIEVTEDGTKASGTTAMVLLKRSQDPVFKADRPLNFLLRQGRTGKYESNLSTEVIIMIAKHYCFL</sequence>
<dbReference type="InterPro" id="IPR023796">
    <property type="entry name" value="Serpin_dom"/>
</dbReference>
<dbReference type="Ensembl" id="ENSPMRT00000004704.1">
    <property type="protein sequence ID" value="ENSPMRP00000004408.1"/>
    <property type="gene ID" value="ENSPMRG00000003015.1"/>
</dbReference>
<reference evidence="4" key="3">
    <citation type="submission" date="2025-09" db="UniProtKB">
        <authorList>
            <consortium name="Ensembl"/>
        </authorList>
    </citation>
    <scope>IDENTIFICATION</scope>
</reference>
<dbReference type="Gene3D" id="2.30.39.10">
    <property type="entry name" value="Alpha-1-antitrypsin, domain 1"/>
    <property type="match status" value="1"/>
</dbReference>
<name>A0A670HXI9_PODMU</name>
<evidence type="ECO:0000256" key="1">
    <source>
        <dbReference type="RuleBase" id="RU000411"/>
    </source>
</evidence>
<evidence type="ECO:0000259" key="3">
    <source>
        <dbReference type="SMART" id="SM00093"/>
    </source>
</evidence>
<feature type="chain" id="PRO_5025688783" evidence="2">
    <location>
        <begin position="21"/>
        <end position="410"/>
    </location>
</feature>
<dbReference type="InterPro" id="IPR042185">
    <property type="entry name" value="Serpin_sf_2"/>
</dbReference>
<accession>A0A670HXI9</accession>
<evidence type="ECO:0000313" key="5">
    <source>
        <dbReference type="Proteomes" id="UP000472272"/>
    </source>
</evidence>
<dbReference type="Proteomes" id="UP000472272">
    <property type="component" value="Chromosome 3"/>
</dbReference>
<dbReference type="GO" id="GO:0004867">
    <property type="term" value="F:serine-type endopeptidase inhibitor activity"/>
    <property type="evidence" value="ECO:0007669"/>
    <property type="project" value="InterPro"/>
</dbReference>
<reference evidence="4 5" key="1">
    <citation type="journal article" date="2019" name="Proc. Natl. Acad. Sci. U.S.A.">
        <title>Regulatory changes in pterin and carotenoid genes underlie balanced color polymorphisms in the wall lizard.</title>
        <authorList>
            <person name="Andrade P."/>
            <person name="Pinho C."/>
            <person name="Perez I de Lanuza G."/>
            <person name="Afonso S."/>
            <person name="Brejcha J."/>
            <person name="Rubin C.J."/>
            <person name="Wallerman O."/>
            <person name="Pereira P."/>
            <person name="Sabatino S.J."/>
            <person name="Bellati A."/>
            <person name="Pellitteri-Rosa D."/>
            <person name="Bosakova Z."/>
            <person name="Bunikis I."/>
            <person name="Carretero M.A."/>
            <person name="Feiner N."/>
            <person name="Marsik P."/>
            <person name="Pauperio F."/>
            <person name="Salvi D."/>
            <person name="Soler L."/>
            <person name="While G.M."/>
            <person name="Uller T."/>
            <person name="Font E."/>
            <person name="Andersson L."/>
            <person name="Carneiro M."/>
        </authorList>
    </citation>
    <scope>NUCLEOTIDE SEQUENCE</scope>
</reference>
<evidence type="ECO:0000256" key="2">
    <source>
        <dbReference type="SAM" id="SignalP"/>
    </source>
</evidence>
<organism evidence="4 5">
    <name type="scientific">Podarcis muralis</name>
    <name type="common">Wall lizard</name>
    <name type="synonym">Lacerta muralis</name>
    <dbReference type="NCBI Taxonomy" id="64176"/>
    <lineage>
        <taxon>Eukaryota</taxon>
        <taxon>Metazoa</taxon>
        <taxon>Chordata</taxon>
        <taxon>Craniata</taxon>
        <taxon>Vertebrata</taxon>
        <taxon>Euteleostomi</taxon>
        <taxon>Lepidosauria</taxon>
        <taxon>Squamata</taxon>
        <taxon>Bifurcata</taxon>
        <taxon>Unidentata</taxon>
        <taxon>Episquamata</taxon>
        <taxon>Laterata</taxon>
        <taxon>Lacertibaenia</taxon>
        <taxon>Lacertidae</taxon>
        <taxon>Podarcis</taxon>
    </lineage>
</organism>
<feature type="domain" description="Serpin" evidence="3">
    <location>
        <begin position="36"/>
        <end position="394"/>
    </location>
</feature>
<dbReference type="InterPro" id="IPR042178">
    <property type="entry name" value="Serpin_sf_1"/>
</dbReference>
<dbReference type="PANTHER" id="PTHR11461">
    <property type="entry name" value="SERINE PROTEASE INHIBITOR, SERPIN"/>
    <property type="match status" value="1"/>
</dbReference>
<protein>
    <submittedName>
        <fullName evidence="4">Serpin family E member 3</fullName>
    </submittedName>
</protein>
<dbReference type="PANTHER" id="PTHR11461:SF129">
    <property type="entry name" value="SERPIN E3"/>
    <property type="match status" value="1"/>
</dbReference>